<organism evidence="3 4">
    <name type="scientific">Phycicoccus endophyticus</name>
    <dbReference type="NCBI Taxonomy" id="1690220"/>
    <lineage>
        <taxon>Bacteria</taxon>
        <taxon>Bacillati</taxon>
        <taxon>Actinomycetota</taxon>
        <taxon>Actinomycetes</taxon>
        <taxon>Micrococcales</taxon>
        <taxon>Intrasporangiaceae</taxon>
        <taxon>Phycicoccus</taxon>
    </lineage>
</organism>
<feature type="compositionally biased region" description="Pro residues" evidence="1">
    <location>
        <begin position="44"/>
        <end position="59"/>
    </location>
</feature>
<evidence type="ECO:0000256" key="1">
    <source>
        <dbReference type="SAM" id="MobiDB-lite"/>
    </source>
</evidence>
<feature type="transmembrane region" description="Helical" evidence="2">
    <location>
        <begin position="132"/>
        <end position="156"/>
    </location>
</feature>
<keyword evidence="2" id="KW-1133">Transmembrane helix</keyword>
<sequence>MSNVRPEPAAPRAGDPERRHRAGRRQRRLDAPAAPAAEGTGAAAPPPPPPPAANPYGAPPPAPAYAAGAPTGPVTRPPAIERAVLLMRIGAALSVVSLLSVFFMGDQLRDAARQSLEDSGQTADPALLDTTVAVATAFSVLLGLLGAGLWLFMAWANGRGKSWARIVATVLFGFSVLSFLASLVQPTGGVSRILSVIQVALGGYIIYLLWRRESSQFYAASSAPTL</sequence>
<dbReference type="AlphaFoldDB" id="A0A7G9R1X4"/>
<keyword evidence="4" id="KW-1185">Reference proteome</keyword>
<feature type="transmembrane region" description="Helical" evidence="2">
    <location>
        <begin position="163"/>
        <end position="184"/>
    </location>
</feature>
<reference evidence="3 4" key="1">
    <citation type="submission" date="2020-08" db="EMBL/GenBank/DDBJ databases">
        <title>Genome sequence of Phycicoccus endophyticus JCM 31784T.</title>
        <authorList>
            <person name="Hyun D.-W."/>
            <person name="Bae J.-W."/>
        </authorList>
    </citation>
    <scope>NUCLEOTIDE SEQUENCE [LARGE SCALE GENOMIC DNA]</scope>
    <source>
        <strain evidence="3 4">JCM 31784</strain>
    </source>
</reference>
<name>A0A7G9R1X4_9MICO</name>
<feature type="compositionally biased region" description="Low complexity" evidence="1">
    <location>
        <begin position="31"/>
        <end position="43"/>
    </location>
</feature>
<feature type="region of interest" description="Disordered" evidence="1">
    <location>
        <begin position="1"/>
        <end position="59"/>
    </location>
</feature>
<accession>A0A7G9R1X4</accession>
<keyword evidence="2" id="KW-0812">Transmembrane</keyword>
<keyword evidence="2" id="KW-0472">Membrane</keyword>
<protein>
    <submittedName>
        <fullName evidence="3">Uncharacterized protein</fullName>
    </submittedName>
</protein>
<gene>
    <name evidence="3" type="ORF">H9L10_00215</name>
</gene>
<evidence type="ECO:0000256" key="2">
    <source>
        <dbReference type="SAM" id="Phobius"/>
    </source>
</evidence>
<dbReference type="EMBL" id="CP060712">
    <property type="protein sequence ID" value="QNN49599.1"/>
    <property type="molecule type" value="Genomic_DNA"/>
</dbReference>
<feature type="transmembrane region" description="Helical" evidence="2">
    <location>
        <begin position="190"/>
        <end position="210"/>
    </location>
</feature>
<dbReference type="KEGG" id="pei:H9L10_00215"/>
<dbReference type="Proteomes" id="UP000515976">
    <property type="component" value="Chromosome"/>
</dbReference>
<dbReference type="RefSeq" id="WP_187566692.1">
    <property type="nucleotide sequence ID" value="NZ_CP060712.1"/>
</dbReference>
<feature type="transmembrane region" description="Helical" evidence="2">
    <location>
        <begin position="85"/>
        <end position="105"/>
    </location>
</feature>
<proteinExistence type="predicted"/>
<evidence type="ECO:0000313" key="3">
    <source>
        <dbReference type="EMBL" id="QNN49599.1"/>
    </source>
</evidence>
<evidence type="ECO:0000313" key="4">
    <source>
        <dbReference type="Proteomes" id="UP000515976"/>
    </source>
</evidence>